<dbReference type="KEGG" id="abi:Aboo_0407"/>
<dbReference type="PANTHER" id="PTHR30290">
    <property type="entry name" value="PERIPLASMIC BINDING COMPONENT OF ABC TRANSPORTER"/>
    <property type="match status" value="1"/>
</dbReference>
<dbReference type="EMBL" id="CP001941">
    <property type="protein sequence ID" value="ADD08218.1"/>
    <property type="molecule type" value="Genomic_DNA"/>
</dbReference>
<dbReference type="PANTHER" id="PTHR30290:SF10">
    <property type="entry name" value="PERIPLASMIC OLIGOPEPTIDE-BINDING PROTEIN-RELATED"/>
    <property type="match status" value="1"/>
</dbReference>
<dbReference type="Proteomes" id="UP000001400">
    <property type="component" value="Chromosome"/>
</dbReference>
<dbReference type="CDD" id="cd08519">
    <property type="entry name" value="PBP2_NikA_DppA_OppA_like_20"/>
    <property type="match status" value="1"/>
</dbReference>
<accession>D3TCD3</accession>
<dbReference type="GO" id="GO:0043190">
    <property type="term" value="C:ATP-binding cassette (ABC) transporter complex"/>
    <property type="evidence" value="ECO:0007669"/>
    <property type="project" value="InterPro"/>
</dbReference>
<keyword evidence="5" id="KW-0812">Transmembrane</keyword>
<dbReference type="InterPro" id="IPR030678">
    <property type="entry name" value="Peptide/Ni-bd"/>
</dbReference>
<sequence length="528" mass="59980">MAMNKTTGWIIAIVIVVILIIAGVAVYFGTQPSSQPKPVQKEQLVIGVTDKVSDIDPANAYDFYTWEVLNNIMNGLVTYKPGTTDIEPAIAASWDVNSNASVWTFHLRHDVKYPNGTVLKAQDVVWSIERVMRINGDPAWLVTSFVKKVTAPDDFTVVFTLKHPTAYFLALLTDPPYFPVSRAYDPNHIQSDQTAGGAGPYYITKWVRDQELDLQANPYYYGPQPKIKKIIIKFYKDATTMRLALENGEINIAWRTLRPTDIKSLKEEGKYNVVEIPSSYIRYICMNTVKGPTKDVRVRQALAYAVDRQQIAERVFQGTVEPLYTLIPIGMWSHKDVFKEKYGASPNLNAAKQLLQEAGYSTTNKLKIDLWYTPSHYGDTEADLAQLLKQQWEATGMIEVNIKSAEWQTYLQYARTGSMEVYMFGWYPDYLDPDDYTTPFLSSVDNANGWAGTGYNSSQMNQILSEAQQLTNKTQREKLYIQAQELLAQDVPYIPIIQGKLYVVAQKDIGGIIIGPDMIFHYNYLYFK</sequence>
<organism evidence="7 8">
    <name type="scientific">Aciduliprofundum boonei (strain DSM 19572 / T469)</name>
    <dbReference type="NCBI Taxonomy" id="439481"/>
    <lineage>
        <taxon>Archaea</taxon>
        <taxon>Methanobacteriati</taxon>
        <taxon>Thermoplasmatota</taxon>
        <taxon>DHVE2 group</taxon>
        <taxon>Candidatus Aciduliprofundum</taxon>
    </lineage>
</organism>
<comment type="subcellular location">
    <subcellularLocation>
        <location evidence="1">Cell envelope</location>
    </subcellularLocation>
</comment>
<evidence type="ECO:0000256" key="2">
    <source>
        <dbReference type="ARBA" id="ARBA00005695"/>
    </source>
</evidence>
<dbReference type="Gene3D" id="3.10.105.10">
    <property type="entry name" value="Dipeptide-binding Protein, Domain 3"/>
    <property type="match status" value="1"/>
</dbReference>
<dbReference type="PIRSF" id="PIRSF002741">
    <property type="entry name" value="MppA"/>
    <property type="match status" value="1"/>
</dbReference>
<dbReference type="AlphaFoldDB" id="D3TCD3"/>
<dbReference type="GO" id="GO:1904680">
    <property type="term" value="F:peptide transmembrane transporter activity"/>
    <property type="evidence" value="ECO:0007669"/>
    <property type="project" value="TreeGrafter"/>
</dbReference>
<dbReference type="SUPFAM" id="SSF53850">
    <property type="entry name" value="Periplasmic binding protein-like II"/>
    <property type="match status" value="1"/>
</dbReference>
<dbReference type="InterPro" id="IPR039424">
    <property type="entry name" value="SBP_5"/>
</dbReference>
<comment type="similarity">
    <text evidence="2">Belongs to the bacterial solute-binding protein 5 family.</text>
</comment>
<feature type="domain" description="Solute-binding protein family 5" evidence="6">
    <location>
        <begin position="86"/>
        <end position="447"/>
    </location>
</feature>
<keyword evidence="5" id="KW-0472">Membrane</keyword>
<keyword evidence="5" id="KW-1133">Transmembrane helix</keyword>
<dbReference type="HOGENOM" id="CLU_017028_7_2_2"/>
<evidence type="ECO:0000256" key="1">
    <source>
        <dbReference type="ARBA" id="ARBA00004196"/>
    </source>
</evidence>
<evidence type="ECO:0000313" key="7">
    <source>
        <dbReference type="EMBL" id="ADD08218.1"/>
    </source>
</evidence>
<feature type="transmembrane region" description="Helical" evidence="5">
    <location>
        <begin position="7"/>
        <end position="28"/>
    </location>
</feature>
<reference evidence="7" key="1">
    <citation type="submission" date="2010-02" db="EMBL/GenBank/DDBJ databases">
        <title>Complete sequence of Aciduliprofundum boonei T469.</title>
        <authorList>
            <consortium name="US DOE Joint Genome Institute"/>
            <person name="Lucas S."/>
            <person name="Copeland A."/>
            <person name="Lapidus A."/>
            <person name="Cheng J.-F."/>
            <person name="Bruce D."/>
            <person name="Goodwin L."/>
            <person name="Pitluck S."/>
            <person name="Saunders E."/>
            <person name="Detter J.C."/>
            <person name="Han C."/>
            <person name="Tapia R."/>
            <person name="Land M."/>
            <person name="Hauser L."/>
            <person name="Kyrpides N."/>
            <person name="Mikhailova N."/>
            <person name="Flores G."/>
            <person name="Reysenbach A.-L."/>
            <person name="Woyke T."/>
        </authorList>
    </citation>
    <scope>NUCLEOTIDE SEQUENCE</scope>
    <source>
        <strain evidence="7">T469</strain>
    </source>
</reference>
<keyword evidence="8" id="KW-1185">Reference proteome</keyword>
<dbReference type="Pfam" id="PF00496">
    <property type="entry name" value="SBP_bac_5"/>
    <property type="match status" value="1"/>
</dbReference>
<dbReference type="Gene3D" id="3.90.76.10">
    <property type="entry name" value="Dipeptide-binding Protein, Domain 1"/>
    <property type="match status" value="1"/>
</dbReference>
<evidence type="ECO:0000256" key="5">
    <source>
        <dbReference type="SAM" id="Phobius"/>
    </source>
</evidence>
<evidence type="ECO:0000256" key="4">
    <source>
        <dbReference type="ARBA" id="ARBA00022729"/>
    </source>
</evidence>
<proteinExistence type="inferred from homology"/>
<protein>
    <submittedName>
        <fullName evidence="7">Extracellular solute-binding protein family 5</fullName>
    </submittedName>
</protein>
<dbReference type="FunFam" id="3.10.105.10:FF:000012">
    <property type="entry name" value="Peptide/nickel transport system substrate-binding protein"/>
    <property type="match status" value="1"/>
</dbReference>
<keyword evidence="4" id="KW-0732">Signal</keyword>
<evidence type="ECO:0000259" key="6">
    <source>
        <dbReference type="Pfam" id="PF00496"/>
    </source>
</evidence>
<dbReference type="InterPro" id="IPR000914">
    <property type="entry name" value="SBP_5_dom"/>
</dbReference>
<evidence type="ECO:0000256" key="3">
    <source>
        <dbReference type="ARBA" id="ARBA00022448"/>
    </source>
</evidence>
<gene>
    <name evidence="7" type="ordered locus">Aboo_0407</name>
</gene>
<evidence type="ECO:0000313" key="8">
    <source>
        <dbReference type="Proteomes" id="UP000001400"/>
    </source>
</evidence>
<dbReference type="GO" id="GO:0015833">
    <property type="term" value="P:peptide transport"/>
    <property type="evidence" value="ECO:0007669"/>
    <property type="project" value="TreeGrafter"/>
</dbReference>
<dbReference type="Gene3D" id="3.40.190.10">
    <property type="entry name" value="Periplasmic binding protein-like II"/>
    <property type="match status" value="1"/>
</dbReference>
<dbReference type="GO" id="GO:0042597">
    <property type="term" value="C:periplasmic space"/>
    <property type="evidence" value="ECO:0007669"/>
    <property type="project" value="UniProtKB-ARBA"/>
</dbReference>
<name>D3TCD3_ACIB4</name>
<keyword evidence="3" id="KW-0813">Transport</keyword>